<protein>
    <recommendedName>
        <fullName evidence="6">PhoH-like protein</fullName>
    </recommendedName>
</protein>
<comment type="subcellular location">
    <subcellularLocation>
        <location evidence="1">Cytoplasm</location>
    </subcellularLocation>
</comment>
<keyword evidence="4" id="KW-0547">Nucleotide-binding</keyword>
<reference evidence="8" key="1">
    <citation type="journal article" date="2015" name="Nature">
        <title>Complex archaea that bridge the gap between prokaryotes and eukaryotes.</title>
        <authorList>
            <person name="Spang A."/>
            <person name="Saw J.H."/>
            <person name="Jorgensen S.L."/>
            <person name="Zaremba-Niedzwiedzka K."/>
            <person name="Martijn J."/>
            <person name="Lind A.E."/>
            <person name="van Eijk R."/>
            <person name="Schleper C."/>
            <person name="Guy L."/>
            <person name="Ettema T.J."/>
        </authorList>
    </citation>
    <scope>NUCLEOTIDE SEQUENCE</scope>
</reference>
<sequence>MASKNRKEHTNDKHLPVKDRKFSKLARVVPRNEQQLVYMQAVEDNKIVIASGPAGTGKTHLAVYEALGHMWAKKIKRIIITRPAVEAGGEKLGFLPGDIQDKLNPYLRPLFDSLHSIAGVEITNEKIERDYIEIAPLAFMRGRTFDNCFVIIDEAQNATFEQLVMAVTRVGENCKMVINGDPYQSDLKGTVSGLGELQRILEGIDDVAVVKFATQDVVRSQVVIDILQALEKYEDEKNEH</sequence>
<dbReference type="PANTHER" id="PTHR30473">
    <property type="entry name" value="PROTEIN PHOH"/>
    <property type="match status" value="1"/>
</dbReference>
<comment type="caution">
    <text evidence="8">The sequence shown here is derived from an EMBL/GenBank/DDBJ whole genome shotgun (WGS) entry which is preliminary data.</text>
</comment>
<dbReference type="InterPro" id="IPR051451">
    <property type="entry name" value="PhoH2-like"/>
</dbReference>
<proteinExistence type="inferred from homology"/>
<dbReference type="GO" id="GO:0005524">
    <property type="term" value="F:ATP binding"/>
    <property type="evidence" value="ECO:0007669"/>
    <property type="project" value="UniProtKB-KW"/>
</dbReference>
<evidence type="ECO:0000259" key="7">
    <source>
        <dbReference type="Pfam" id="PF02562"/>
    </source>
</evidence>
<dbReference type="Pfam" id="PF02562">
    <property type="entry name" value="PhoH"/>
    <property type="match status" value="1"/>
</dbReference>
<dbReference type="InterPro" id="IPR003714">
    <property type="entry name" value="PhoH"/>
</dbReference>
<name>A0A0F9M9V9_9ZZZZ</name>
<dbReference type="EMBL" id="LAZR01005140">
    <property type="protein sequence ID" value="KKN02514.1"/>
    <property type="molecule type" value="Genomic_DNA"/>
</dbReference>
<evidence type="ECO:0000256" key="4">
    <source>
        <dbReference type="ARBA" id="ARBA00022741"/>
    </source>
</evidence>
<evidence type="ECO:0000256" key="6">
    <source>
        <dbReference type="ARBA" id="ARBA00039970"/>
    </source>
</evidence>
<dbReference type="Gene3D" id="3.40.50.300">
    <property type="entry name" value="P-loop containing nucleotide triphosphate hydrolases"/>
    <property type="match status" value="1"/>
</dbReference>
<dbReference type="AlphaFoldDB" id="A0A0F9M9V9"/>
<dbReference type="InterPro" id="IPR027417">
    <property type="entry name" value="P-loop_NTPase"/>
</dbReference>
<evidence type="ECO:0000313" key="8">
    <source>
        <dbReference type="EMBL" id="KKN02514.1"/>
    </source>
</evidence>
<evidence type="ECO:0000256" key="2">
    <source>
        <dbReference type="ARBA" id="ARBA00010393"/>
    </source>
</evidence>
<evidence type="ECO:0000256" key="3">
    <source>
        <dbReference type="ARBA" id="ARBA00022490"/>
    </source>
</evidence>
<dbReference type="GO" id="GO:0005829">
    <property type="term" value="C:cytosol"/>
    <property type="evidence" value="ECO:0007669"/>
    <property type="project" value="TreeGrafter"/>
</dbReference>
<keyword evidence="3" id="KW-0963">Cytoplasm</keyword>
<gene>
    <name evidence="8" type="ORF">LCGC14_1116860</name>
</gene>
<comment type="similarity">
    <text evidence="2">Belongs to the PhoH family.</text>
</comment>
<evidence type="ECO:0000256" key="1">
    <source>
        <dbReference type="ARBA" id="ARBA00004496"/>
    </source>
</evidence>
<dbReference type="PANTHER" id="PTHR30473:SF1">
    <property type="entry name" value="PHOH-LIKE PROTEIN"/>
    <property type="match status" value="1"/>
</dbReference>
<feature type="domain" description="PhoH-like protein" evidence="7">
    <location>
        <begin position="28"/>
        <end position="230"/>
    </location>
</feature>
<organism evidence="8">
    <name type="scientific">marine sediment metagenome</name>
    <dbReference type="NCBI Taxonomy" id="412755"/>
    <lineage>
        <taxon>unclassified sequences</taxon>
        <taxon>metagenomes</taxon>
        <taxon>ecological metagenomes</taxon>
    </lineage>
</organism>
<dbReference type="SUPFAM" id="SSF52540">
    <property type="entry name" value="P-loop containing nucleoside triphosphate hydrolases"/>
    <property type="match status" value="1"/>
</dbReference>
<keyword evidence="5" id="KW-0067">ATP-binding</keyword>
<evidence type="ECO:0000256" key="5">
    <source>
        <dbReference type="ARBA" id="ARBA00022840"/>
    </source>
</evidence>
<accession>A0A0F9M9V9</accession>